<gene>
    <name evidence="4" type="ORF">ACFPJ5_17610</name>
</gene>
<comment type="caution">
    <text evidence="4">The sequence shown here is derived from an EMBL/GenBank/DDBJ whole genome shotgun (WGS) entry which is preliminary data.</text>
</comment>
<dbReference type="PROSITE" id="PS51898">
    <property type="entry name" value="TYR_RECOMBINASE"/>
    <property type="match status" value="1"/>
</dbReference>
<dbReference type="InterPro" id="IPR013762">
    <property type="entry name" value="Integrase-like_cat_sf"/>
</dbReference>
<feature type="region of interest" description="Disordered" evidence="2">
    <location>
        <begin position="71"/>
        <end position="90"/>
    </location>
</feature>
<protein>
    <submittedName>
        <fullName evidence="4">Tyrosine-type recombinase/integrase</fullName>
    </submittedName>
</protein>
<dbReference type="Gene3D" id="1.10.443.10">
    <property type="entry name" value="Intergrase catalytic core"/>
    <property type="match status" value="1"/>
</dbReference>
<organism evidence="4 5">
    <name type="scientific">Salinirubrum litoreum</name>
    <dbReference type="NCBI Taxonomy" id="1126234"/>
    <lineage>
        <taxon>Archaea</taxon>
        <taxon>Methanobacteriati</taxon>
        <taxon>Methanobacteriota</taxon>
        <taxon>Stenosarchaea group</taxon>
        <taxon>Halobacteria</taxon>
        <taxon>Halobacteriales</taxon>
        <taxon>Haloferacaceae</taxon>
        <taxon>Salinirubrum</taxon>
    </lineage>
</organism>
<dbReference type="RefSeq" id="WP_227231314.1">
    <property type="nucleotide sequence ID" value="NZ_JAJCVJ010000003.1"/>
</dbReference>
<dbReference type="AlphaFoldDB" id="A0ABD5RFG8"/>
<evidence type="ECO:0000259" key="3">
    <source>
        <dbReference type="PROSITE" id="PS51898"/>
    </source>
</evidence>
<evidence type="ECO:0000313" key="4">
    <source>
        <dbReference type="EMBL" id="MFC5368743.1"/>
    </source>
</evidence>
<reference evidence="4 5" key="1">
    <citation type="journal article" date="2019" name="Int. J. Syst. Evol. Microbiol.">
        <title>The Global Catalogue of Microorganisms (GCM) 10K type strain sequencing project: providing services to taxonomists for standard genome sequencing and annotation.</title>
        <authorList>
            <consortium name="The Broad Institute Genomics Platform"/>
            <consortium name="The Broad Institute Genome Sequencing Center for Infectious Disease"/>
            <person name="Wu L."/>
            <person name="Ma J."/>
        </authorList>
    </citation>
    <scope>NUCLEOTIDE SEQUENCE [LARGE SCALE GENOMIC DNA]</scope>
    <source>
        <strain evidence="4 5">CGMCC 1.12237</strain>
    </source>
</reference>
<dbReference type="Proteomes" id="UP001596201">
    <property type="component" value="Unassembled WGS sequence"/>
</dbReference>
<proteinExistence type="predicted"/>
<dbReference type="EMBL" id="JBHSKX010000004">
    <property type="protein sequence ID" value="MFC5368743.1"/>
    <property type="molecule type" value="Genomic_DNA"/>
</dbReference>
<dbReference type="GO" id="GO:0006310">
    <property type="term" value="P:DNA recombination"/>
    <property type="evidence" value="ECO:0007669"/>
    <property type="project" value="UniProtKB-KW"/>
</dbReference>
<keyword evidence="1" id="KW-0233">DNA recombination</keyword>
<evidence type="ECO:0000256" key="2">
    <source>
        <dbReference type="SAM" id="MobiDB-lite"/>
    </source>
</evidence>
<keyword evidence="5" id="KW-1185">Reference proteome</keyword>
<dbReference type="InterPro" id="IPR011010">
    <property type="entry name" value="DNA_brk_join_enz"/>
</dbReference>
<dbReference type="SUPFAM" id="SSF56349">
    <property type="entry name" value="DNA breaking-rejoining enzymes"/>
    <property type="match status" value="1"/>
</dbReference>
<sequence length="425" mass="47912">MPRYAHFEDLDDFAACYREEIAPAMRADPDAPDPEVDTPTYAWLKSNFSGFVERLRRDHDCSPGEFYDAVGLPPATGDGSETDESADSDWGLAHTPTVQALDDYLEELRRDRGRAETTVGPRRSRLRTYVTTYRDVNDTDDLLSPLLDESARPDEIARVRDTFRVLDDELGTLASKKKYVSAVSNWYTFCVEMGRAIYNPAENLTRRFGWDETPIYDHPALSPADIEAMLAVADDAQRFLLLALAGWGLRPVEACELHVEQLVLSPEAGDVPYIEFAPGERKNARRTRNTVELLVGREAVERRIARLSDRAGWTGYLLPGQSVGRPISTATARRWLRQLGEEAGVQIDGSHPLPKMGRRTWYRLYRQQRPTIDAGTAAVADAQGSRDAGVSERNYLDERTRREARADAMRELVRQELADVFESSL</sequence>
<accession>A0ABD5RFG8</accession>
<feature type="domain" description="Tyr recombinase" evidence="3">
    <location>
        <begin position="216"/>
        <end position="410"/>
    </location>
</feature>
<evidence type="ECO:0000256" key="1">
    <source>
        <dbReference type="ARBA" id="ARBA00023172"/>
    </source>
</evidence>
<name>A0ABD5RFG8_9EURY</name>
<dbReference type="InterPro" id="IPR002104">
    <property type="entry name" value="Integrase_catalytic"/>
</dbReference>
<evidence type="ECO:0000313" key="5">
    <source>
        <dbReference type="Proteomes" id="UP001596201"/>
    </source>
</evidence>